<name>A0A9P0IXL7_9DIPT</name>
<feature type="transmembrane region" description="Helical" evidence="13">
    <location>
        <begin position="463"/>
        <end position="486"/>
    </location>
</feature>
<dbReference type="PANTHER" id="PTHR11690:SF288">
    <property type="entry name" value="AMILORIDE-SENSITIVE NA+ CHANNEL-RELATED"/>
    <property type="match status" value="1"/>
</dbReference>
<sequence>MESLNRSKDYDNVSEDISLQSYFQIGRMHGIKYLTSHKTHEKIFWGLAIITSLIFMVYFLFINQNQSTIVEISEKLPLFQIPFPAVTICPETKAKKSIVNVTDAYHNIIYNLTEYQYDQEYLSYIEALTQVCDPHLFSSVNVKNDSPTQGKEFLQILREIAVPKNEMILFCKFRNEIIDCADMFTESITDDGICYTFNMMHYEDLYRKFNHDPKDQVEWNLEKGYCSSDLDVCPKRALPGADYGLNVVLNMKTSDLDFMCKGPVQGFKIHVHPSDEHPQMMNGFFRVALNSDVVVAIQPEMSTDEINVNKKCHTSATKSLDFFNGYSQKNCLTECFSKFVFNKCGCIKYSMVHKNETKVCSQQDTRCVIQTMNTFFITERFKSEFLCDCMPSCKNLNYKVDTSSADFDYKRVFKAYNAPLDDEFPKSVMSRIHLFFTDDHFINKILRHKEKEDMTMSEKISQIGGLMAFFIGASVLSIIEILYFILKKVLRI</sequence>
<keyword evidence="15" id="KW-1185">Reference proteome</keyword>
<evidence type="ECO:0000313" key="14">
    <source>
        <dbReference type="EMBL" id="CAH1717072.1"/>
    </source>
</evidence>
<evidence type="ECO:0000256" key="2">
    <source>
        <dbReference type="ARBA" id="ARBA00007193"/>
    </source>
</evidence>
<reference evidence="14" key="2">
    <citation type="submission" date="2022-10" db="EMBL/GenBank/DDBJ databases">
        <authorList>
            <consortium name="ENA_rothamsted_submissions"/>
            <consortium name="culmorum"/>
            <person name="King R."/>
        </authorList>
    </citation>
    <scope>NUCLEOTIDE SEQUENCE</scope>
</reference>
<keyword evidence="8 12" id="KW-0406">Ion transport</keyword>
<proteinExistence type="inferred from homology"/>
<dbReference type="GO" id="GO:0005886">
    <property type="term" value="C:plasma membrane"/>
    <property type="evidence" value="ECO:0007669"/>
    <property type="project" value="TreeGrafter"/>
</dbReference>
<evidence type="ECO:0000256" key="8">
    <source>
        <dbReference type="ARBA" id="ARBA00023065"/>
    </source>
</evidence>
<dbReference type="Pfam" id="PF00858">
    <property type="entry name" value="ASC"/>
    <property type="match status" value="1"/>
</dbReference>
<dbReference type="OrthoDB" id="202234at2759"/>
<dbReference type="PRINTS" id="PR01078">
    <property type="entry name" value="AMINACHANNEL"/>
</dbReference>
<dbReference type="PANTHER" id="PTHR11690">
    <property type="entry name" value="AMILORIDE-SENSITIVE SODIUM CHANNEL-RELATED"/>
    <property type="match status" value="1"/>
</dbReference>
<evidence type="ECO:0000256" key="13">
    <source>
        <dbReference type="SAM" id="Phobius"/>
    </source>
</evidence>
<evidence type="ECO:0000256" key="3">
    <source>
        <dbReference type="ARBA" id="ARBA00022448"/>
    </source>
</evidence>
<keyword evidence="5 12" id="KW-0812">Transmembrane</keyword>
<keyword evidence="11 12" id="KW-0407">Ion channel</keyword>
<keyword evidence="7" id="KW-0915">Sodium</keyword>
<keyword evidence="3 12" id="KW-0813">Transport</keyword>
<keyword evidence="6 13" id="KW-1133">Transmembrane helix</keyword>
<dbReference type="GO" id="GO:0015280">
    <property type="term" value="F:ligand-gated sodium channel activity"/>
    <property type="evidence" value="ECO:0007669"/>
    <property type="project" value="TreeGrafter"/>
</dbReference>
<evidence type="ECO:0000256" key="9">
    <source>
        <dbReference type="ARBA" id="ARBA00023136"/>
    </source>
</evidence>
<dbReference type="Proteomes" id="UP001153620">
    <property type="component" value="Chromosome 2"/>
</dbReference>
<keyword evidence="9 13" id="KW-0472">Membrane</keyword>
<evidence type="ECO:0000256" key="5">
    <source>
        <dbReference type="ARBA" id="ARBA00022692"/>
    </source>
</evidence>
<evidence type="ECO:0000256" key="1">
    <source>
        <dbReference type="ARBA" id="ARBA00004141"/>
    </source>
</evidence>
<evidence type="ECO:0000256" key="10">
    <source>
        <dbReference type="ARBA" id="ARBA00023201"/>
    </source>
</evidence>
<dbReference type="InterPro" id="IPR001873">
    <property type="entry name" value="ENaC"/>
</dbReference>
<feature type="transmembrane region" description="Helical" evidence="13">
    <location>
        <begin position="43"/>
        <end position="61"/>
    </location>
</feature>
<accession>A0A9P0IXL7</accession>
<organism evidence="14 15">
    <name type="scientific">Chironomus riparius</name>
    <dbReference type="NCBI Taxonomy" id="315576"/>
    <lineage>
        <taxon>Eukaryota</taxon>
        <taxon>Metazoa</taxon>
        <taxon>Ecdysozoa</taxon>
        <taxon>Arthropoda</taxon>
        <taxon>Hexapoda</taxon>
        <taxon>Insecta</taxon>
        <taxon>Pterygota</taxon>
        <taxon>Neoptera</taxon>
        <taxon>Endopterygota</taxon>
        <taxon>Diptera</taxon>
        <taxon>Nematocera</taxon>
        <taxon>Chironomoidea</taxon>
        <taxon>Chironomidae</taxon>
        <taxon>Chironominae</taxon>
        <taxon>Chironomus</taxon>
    </lineage>
</organism>
<protein>
    <submittedName>
        <fullName evidence="14">Uncharacterized protein</fullName>
    </submittedName>
</protein>
<evidence type="ECO:0000256" key="11">
    <source>
        <dbReference type="ARBA" id="ARBA00023303"/>
    </source>
</evidence>
<gene>
    <name evidence="14" type="ORF">CHIRRI_LOCUS4592</name>
</gene>
<evidence type="ECO:0000256" key="4">
    <source>
        <dbReference type="ARBA" id="ARBA00022461"/>
    </source>
</evidence>
<evidence type="ECO:0000313" key="15">
    <source>
        <dbReference type="Proteomes" id="UP001153620"/>
    </source>
</evidence>
<reference evidence="14" key="1">
    <citation type="submission" date="2022-01" db="EMBL/GenBank/DDBJ databases">
        <authorList>
            <person name="King R."/>
        </authorList>
    </citation>
    <scope>NUCLEOTIDE SEQUENCE</scope>
</reference>
<keyword evidence="10 12" id="KW-0739">Sodium transport</keyword>
<dbReference type="Gene3D" id="1.10.287.770">
    <property type="entry name" value="YojJ-like"/>
    <property type="match status" value="1"/>
</dbReference>
<dbReference type="Gene3D" id="2.60.470.10">
    <property type="entry name" value="Acid-sensing ion channels like domains"/>
    <property type="match status" value="1"/>
</dbReference>
<keyword evidence="4 12" id="KW-0894">Sodium channel</keyword>
<comment type="similarity">
    <text evidence="2 12">Belongs to the amiloride-sensitive sodium channel (TC 1.A.6) family.</text>
</comment>
<evidence type="ECO:0000256" key="7">
    <source>
        <dbReference type="ARBA" id="ARBA00023053"/>
    </source>
</evidence>
<comment type="subcellular location">
    <subcellularLocation>
        <location evidence="1">Membrane</location>
        <topology evidence="1">Multi-pass membrane protein</topology>
    </subcellularLocation>
</comment>
<evidence type="ECO:0000256" key="6">
    <source>
        <dbReference type="ARBA" id="ARBA00022989"/>
    </source>
</evidence>
<dbReference type="EMBL" id="OU895878">
    <property type="protein sequence ID" value="CAH1717072.1"/>
    <property type="molecule type" value="Genomic_DNA"/>
</dbReference>
<dbReference type="AlphaFoldDB" id="A0A9P0IXL7"/>
<evidence type="ECO:0000256" key="12">
    <source>
        <dbReference type="RuleBase" id="RU000679"/>
    </source>
</evidence>